<evidence type="ECO:0000256" key="8">
    <source>
        <dbReference type="ARBA" id="ARBA00022982"/>
    </source>
</evidence>
<evidence type="ECO:0000256" key="5">
    <source>
        <dbReference type="ARBA" id="ARBA00022660"/>
    </source>
</evidence>
<dbReference type="GO" id="GO:0022900">
    <property type="term" value="P:electron transport chain"/>
    <property type="evidence" value="ECO:0007669"/>
    <property type="project" value="InterPro"/>
</dbReference>
<keyword evidence="8" id="KW-0249">Electron transport</keyword>
<evidence type="ECO:0000256" key="10">
    <source>
        <dbReference type="ARBA" id="ARBA00023128"/>
    </source>
</evidence>
<protein>
    <recommendedName>
        <fullName evidence="15">NADH-ubiquinone oxidoreductase B12 subunit</fullName>
    </recommendedName>
</protein>
<keyword evidence="7" id="KW-0999">Mitochondrion inner membrane</keyword>
<organism evidence="13 14">
    <name type="scientific">Coniochaeta pulveracea</name>
    <dbReference type="NCBI Taxonomy" id="177199"/>
    <lineage>
        <taxon>Eukaryota</taxon>
        <taxon>Fungi</taxon>
        <taxon>Dikarya</taxon>
        <taxon>Ascomycota</taxon>
        <taxon>Pezizomycotina</taxon>
        <taxon>Sordariomycetes</taxon>
        <taxon>Sordariomycetidae</taxon>
        <taxon>Coniochaetales</taxon>
        <taxon>Coniochaetaceae</taxon>
        <taxon>Coniochaeta</taxon>
    </lineage>
</organism>
<dbReference type="GO" id="GO:0005743">
    <property type="term" value="C:mitochondrial inner membrane"/>
    <property type="evidence" value="ECO:0007669"/>
    <property type="project" value="UniProtKB-SubCell"/>
</dbReference>
<dbReference type="Pfam" id="PF08122">
    <property type="entry name" value="NDUF_B12"/>
    <property type="match status" value="1"/>
</dbReference>
<comment type="function">
    <text evidence="1">Accessory subunit of the mitochondrial membrane respiratory chain NADH dehydrogenase (Complex I), that is believed not to be involved in catalysis. Complex I functions in the transfer of electrons from NADH to the respiratory chain. The immediate electron acceptor for the enzyme is believed to be ubiquinone.</text>
</comment>
<evidence type="ECO:0000256" key="9">
    <source>
        <dbReference type="ARBA" id="ARBA00022989"/>
    </source>
</evidence>
<dbReference type="PANTHER" id="PTHR15082:SF2">
    <property type="entry name" value="NADH DEHYDROGENASE [UBIQUINONE] 1 BETA SUBCOMPLEX SUBUNIT 3"/>
    <property type="match status" value="1"/>
</dbReference>
<comment type="subcellular location">
    <subcellularLocation>
        <location evidence="2">Mitochondrion inner membrane</location>
        <topology evidence="2">Single-pass membrane protein</topology>
        <orientation evidence="2">Matrix side</orientation>
    </subcellularLocation>
</comment>
<dbReference type="EMBL" id="QVQW01000087">
    <property type="protein sequence ID" value="RKU40927.1"/>
    <property type="molecule type" value="Genomic_DNA"/>
</dbReference>
<evidence type="ECO:0008006" key="15">
    <source>
        <dbReference type="Google" id="ProtNLM"/>
    </source>
</evidence>
<evidence type="ECO:0000313" key="13">
    <source>
        <dbReference type="EMBL" id="RKU40927.1"/>
    </source>
</evidence>
<comment type="similarity">
    <text evidence="3">Belongs to the complex I NDUFB3 subunit family.</text>
</comment>
<dbReference type="STRING" id="177199.A0A420XZ34"/>
<dbReference type="Proteomes" id="UP000275385">
    <property type="component" value="Unassembled WGS sequence"/>
</dbReference>
<sequence length="95" mass="10963">MYPTRRLLAHHGEKPNITGFDPRKFAAAAGQPRYDPWERAEAWRYTGQFSRWNRFKGAFPGLGIATVAFAGYCAYEYLFMKEDHHHVEGGHNMTT</sequence>
<keyword evidence="5" id="KW-0679">Respiratory chain</keyword>
<evidence type="ECO:0000256" key="2">
    <source>
        <dbReference type="ARBA" id="ARBA00004298"/>
    </source>
</evidence>
<evidence type="ECO:0000256" key="12">
    <source>
        <dbReference type="SAM" id="Phobius"/>
    </source>
</evidence>
<keyword evidence="10" id="KW-0496">Mitochondrion</keyword>
<dbReference type="AlphaFoldDB" id="A0A420XZ34"/>
<keyword evidence="14" id="KW-1185">Reference proteome</keyword>
<evidence type="ECO:0000313" key="14">
    <source>
        <dbReference type="Proteomes" id="UP000275385"/>
    </source>
</evidence>
<feature type="transmembrane region" description="Helical" evidence="12">
    <location>
        <begin position="57"/>
        <end position="75"/>
    </location>
</feature>
<proteinExistence type="inferred from homology"/>
<evidence type="ECO:0000256" key="1">
    <source>
        <dbReference type="ARBA" id="ARBA00003195"/>
    </source>
</evidence>
<keyword evidence="9 12" id="KW-1133">Transmembrane helix</keyword>
<gene>
    <name evidence="13" type="ORF">DL546_002037</name>
</gene>
<dbReference type="OrthoDB" id="521512at2759"/>
<evidence type="ECO:0000256" key="6">
    <source>
        <dbReference type="ARBA" id="ARBA00022692"/>
    </source>
</evidence>
<comment type="caution">
    <text evidence="13">The sequence shown here is derived from an EMBL/GenBank/DDBJ whole genome shotgun (WGS) entry which is preliminary data.</text>
</comment>
<keyword evidence="4" id="KW-0813">Transport</keyword>
<dbReference type="InterPro" id="IPR012576">
    <property type="entry name" value="NDUFB3"/>
</dbReference>
<accession>A0A420XZ34</accession>
<dbReference type="PANTHER" id="PTHR15082">
    <property type="entry name" value="NADH-UBIQUINONE OXIDOREDUCTASE B12 SUBUNIT"/>
    <property type="match status" value="1"/>
</dbReference>
<evidence type="ECO:0000256" key="3">
    <source>
        <dbReference type="ARBA" id="ARBA00005667"/>
    </source>
</evidence>
<evidence type="ECO:0000256" key="7">
    <source>
        <dbReference type="ARBA" id="ARBA00022792"/>
    </source>
</evidence>
<dbReference type="GO" id="GO:0032981">
    <property type="term" value="P:mitochondrial respiratory chain complex I assembly"/>
    <property type="evidence" value="ECO:0007669"/>
    <property type="project" value="TreeGrafter"/>
</dbReference>
<evidence type="ECO:0000256" key="11">
    <source>
        <dbReference type="ARBA" id="ARBA00023136"/>
    </source>
</evidence>
<keyword evidence="11 12" id="KW-0472">Membrane</keyword>
<name>A0A420XZ34_9PEZI</name>
<reference evidence="13 14" key="1">
    <citation type="submission" date="2018-08" db="EMBL/GenBank/DDBJ databases">
        <title>Draft genome of the lignicolous fungus Coniochaeta pulveracea.</title>
        <authorList>
            <person name="Borstlap C.J."/>
            <person name="De Witt R.N."/>
            <person name="Botha A."/>
            <person name="Volschenk H."/>
        </authorList>
    </citation>
    <scope>NUCLEOTIDE SEQUENCE [LARGE SCALE GENOMIC DNA]</scope>
    <source>
        <strain evidence="13 14">CAB683</strain>
    </source>
</reference>
<evidence type="ECO:0000256" key="4">
    <source>
        <dbReference type="ARBA" id="ARBA00022448"/>
    </source>
</evidence>
<keyword evidence="6 12" id="KW-0812">Transmembrane</keyword>